<keyword evidence="2" id="KW-1185">Reference proteome</keyword>
<evidence type="ECO:0000313" key="2">
    <source>
        <dbReference type="Proteomes" id="UP000516415"/>
    </source>
</evidence>
<dbReference type="Proteomes" id="UP000516415">
    <property type="component" value="Segment"/>
</dbReference>
<sequence length="60" mass="7082">MQCPECYPGEHTLWREQEMNEELREYASTYISPVKQYFLSLDDAMAIWGTTIQPEDLLLP</sequence>
<reference evidence="1 2" key="1">
    <citation type="submission" date="2020-07" db="EMBL/GenBank/DDBJ databases">
        <authorList>
            <person name="Martino G."/>
            <person name="Holtappels D."/>
            <person name="Wagemans J."/>
            <person name="Lavigne R."/>
            <person name="Turina M."/>
            <person name="Ciuffo M."/>
        </authorList>
    </citation>
    <scope>NUCLEOTIDE SEQUENCE [LARGE SCALE GENOMIC DNA]</scope>
</reference>
<accession>A0A7H0XFK5</accession>
<organism evidence="1 2">
    <name type="scientific">Pseudomonas phage phiK7A1</name>
    <dbReference type="NCBI Taxonomy" id="2759194"/>
    <lineage>
        <taxon>Viruses</taxon>
        <taxon>Duplodnaviria</taxon>
        <taxon>Heunggongvirae</taxon>
        <taxon>Uroviricota</taxon>
        <taxon>Caudoviricetes</taxon>
        <taxon>Vandenendeviridae</taxon>
        <taxon>Gorskivirinae</taxon>
        <taxon>Torinovirus</taxon>
        <taxon>Torinovirus K7A1</taxon>
    </lineage>
</organism>
<protein>
    <submittedName>
        <fullName evidence="1">Uncharacterized protein</fullName>
    </submittedName>
</protein>
<evidence type="ECO:0000313" key="1">
    <source>
        <dbReference type="EMBL" id="QNR53795.1"/>
    </source>
</evidence>
<name>A0A7H0XFK5_9CAUD</name>
<proteinExistence type="predicted"/>
<gene>
    <name evidence="1" type="ORF">phiK7A1_005c</name>
</gene>
<dbReference type="EMBL" id="MT740307">
    <property type="protein sequence ID" value="QNR53795.1"/>
    <property type="molecule type" value="Genomic_DNA"/>
</dbReference>